<evidence type="ECO:0000256" key="1">
    <source>
        <dbReference type="SAM" id="Phobius"/>
    </source>
</evidence>
<protein>
    <submittedName>
        <fullName evidence="2">Uncharacterized protein</fullName>
    </submittedName>
</protein>
<dbReference type="AlphaFoldDB" id="A0A830FNK1"/>
<comment type="caution">
    <text evidence="2">The sequence shown here is derived from an EMBL/GenBank/DDBJ whole genome shotgun (WGS) entry which is preliminary data.</text>
</comment>
<organism evidence="2 3">
    <name type="scientific">Halocalculus aciditolerans</name>
    <dbReference type="NCBI Taxonomy" id="1383812"/>
    <lineage>
        <taxon>Archaea</taxon>
        <taxon>Methanobacteriati</taxon>
        <taxon>Methanobacteriota</taxon>
        <taxon>Stenosarchaea group</taxon>
        <taxon>Halobacteria</taxon>
        <taxon>Halobacteriales</taxon>
        <taxon>Halobacteriaceae</taxon>
        <taxon>Halocalculus</taxon>
    </lineage>
</organism>
<gene>
    <name evidence="2" type="ORF">GCM10009039_34450</name>
</gene>
<dbReference type="Proteomes" id="UP000607197">
    <property type="component" value="Unassembled WGS sequence"/>
</dbReference>
<keyword evidence="1" id="KW-0812">Transmembrane</keyword>
<accession>A0A830FNK1</accession>
<dbReference type="EMBL" id="BMPG01000010">
    <property type="protein sequence ID" value="GGL73449.1"/>
    <property type="molecule type" value="Genomic_DNA"/>
</dbReference>
<reference evidence="2" key="2">
    <citation type="submission" date="2020-09" db="EMBL/GenBank/DDBJ databases">
        <authorList>
            <person name="Sun Q."/>
            <person name="Ohkuma M."/>
        </authorList>
    </citation>
    <scope>NUCLEOTIDE SEQUENCE</scope>
    <source>
        <strain evidence="2">JCM 19596</strain>
    </source>
</reference>
<sequence length="478" mass="50852">MQEKFKKFATILLVSVLALSAVGPVMAANTNGVAVGSSDKVPNQKFDGTVTKASHEMGSEILSYENDTGAEKLLKGRLKGDNPIRISASNISFNDTFPGDGDSTLNASGWTVSSPTGVTANVTNPDSKVETLEVSTSGVGSGETVTATYSNVSITSDVLKRVAWVVTDDVQVNGTAEVRLAESDGDYVSVDVSNSSDVTQTKLNDLAVSGSGDGSLSSVDSVKIVVSGGDADIELTQVRSDRLSMVRYGAFEKDIDSDNETERLDIYEPSGTYNVSSLSTMSSVFDSATIYDVEYDVIVSAATYGDVQYEFDEEAAEEYDRKFIYRQYTRLALPNVIELDYEGFTAYETVAYPTSRLIDAWYIEGSGSQTFDEAADSSAQISRVSAFEAAGDNATVTWDDSVQDGTTYIFYESWTTSQSDKDTMTDVSSGGGVGTLLSEGGSWLWGFFTNPLGAFSALIAALLGAIKRNSGGDGTVGE</sequence>
<keyword evidence="3" id="KW-1185">Reference proteome</keyword>
<name>A0A830FNK1_9EURY</name>
<feature type="transmembrane region" description="Helical" evidence="1">
    <location>
        <begin position="443"/>
        <end position="466"/>
    </location>
</feature>
<proteinExistence type="predicted"/>
<reference evidence="2" key="1">
    <citation type="journal article" date="2014" name="Int. J. Syst. Evol. Microbiol.">
        <title>Complete genome sequence of Corynebacterium casei LMG S-19264T (=DSM 44701T), isolated from a smear-ripened cheese.</title>
        <authorList>
            <consortium name="US DOE Joint Genome Institute (JGI-PGF)"/>
            <person name="Walter F."/>
            <person name="Albersmeier A."/>
            <person name="Kalinowski J."/>
            <person name="Ruckert C."/>
        </authorList>
    </citation>
    <scope>NUCLEOTIDE SEQUENCE</scope>
    <source>
        <strain evidence="2">JCM 19596</strain>
    </source>
</reference>
<evidence type="ECO:0000313" key="3">
    <source>
        <dbReference type="Proteomes" id="UP000607197"/>
    </source>
</evidence>
<keyword evidence="1" id="KW-0472">Membrane</keyword>
<evidence type="ECO:0000313" key="2">
    <source>
        <dbReference type="EMBL" id="GGL73449.1"/>
    </source>
</evidence>
<keyword evidence="1" id="KW-1133">Transmembrane helix</keyword>